<accession>B3QP05</accession>
<evidence type="ECO:0000313" key="3">
    <source>
        <dbReference type="Proteomes" id="UP000008811"/>
    </source>
</evidence>
<organism evidence="2 3">
    <name type="scientific">Chlorobaculum parvum (strain DSM 263 / NCIMB 8327)</name>
    <name type="common">Chlorobium vibrioforme subsp. thiosulfatophilum</name>
    <dbReference type="NCBI Taxonomy" id="517417"/>
    <lineage>
        <taxon>Bacteria</taxon>
        <taxon>Pseudomonadati</taxon>
        <taxon>Chlorobiota</taxon>
        <taxon>Chlorobiia</taxon>
        <taxon>Chlorobiales</taxon>
        <taxon>Chlorobiaceae</taxon>
        <taxon>Chlorobaculum</taxon>
    </lineage>
</organism>
<gene>
    <name evidence="2" type="ordered locus">Cpar_1255</name>
</gene>
<reference evidence="2" key="1">
    <citation type="submission" date="2008-06" db="EMBL/GenBank/DDBJ databases">
        <title>Complete sequence of Chlorobaculum parvum NCIB 8327.</title>
        <authorList>
            <consortium name="US DOE Joint Genome Institute"/>
            <person name="Lucas S."/>
            <person name="Copeland A."/>
            <person name="Lapidus A."/>
            <person name="Glavina del Rio T."/>
            <person name="Dalin E."/>
            <person name="Tice H."/>
            <person name="Bruce D."/>
            <person name="Goodwin L."/>
            <person name="Pitluck S."/>
            <person name="Schmutz J."/>
            <person name="Larimer F."/>
            <person name="Land M."/>
            <person name="Hauser L."/>
            <person name="Kyrpides N."/>
            <person name="Mikhailova N."/>
            <person name="Zhao F."/>
            <person name="Li T."/>
            <person name="Liu Z."/>
            <person name="Overmann J."/>
            <person name="Bryant D.A."/>
            <person name="Richardson P."/>
        </authorList>
    </citation>
    <scope>NUCLEOTIDE SEQUENCE [LARGE SCALE GENOMIC DNA]</scope>
    <source>
        <strain evidence="2">NCIB 8327</strain>
    </source>
</reference>
<sequence>MKKILSAVLLALLCGSGTSFASDKTDEGCNTKQFSLGYEGVFAGDVLQGLSSRYWFNENLGGELNLFYGRVGVDFDYSDTNADLFLAELKMLYAPIVKENSRFYVGLEGGIGSIGGDTIPDDVDITVYTISPLIGTEFRFAEIPDVCFNWEVGYKFHRVNVDTEEGDVDVNIDGTFVTLGAHYYF</sequence>
<dbReference type="AlphaFoldDB" id="B3QP05"/>
<dbReference type="SUPFAM" id="SSF56925">
    <property type="entry name" value="OMPA-like"/>
    <property type="match status" value="1"/>
</dbReference>
<dbReference type="KEGG" id="cpc:Cpar_1255"/>
<name>B3QP05_CHLP8</name>
<evidence type="ECO:0000256" key="1">
    <source>
        <dbReference type="SAM" id="SignalP"/>
    </source>
</evidence>
<dbReference type="HOGENOM" id="CLU_1458844_0_0_10"/>
<keyword evidence="1" id="KW-0732">Signal</keyword>
<dbReference type="OrthoDB" id="598168at2"/>
<feature type="chain" id="PRO_5002797569" description="Outer membrane protein beta-barrel domain-containing protein" evidence="1">
    <location>
        <begin position="22"/>
        <end position="185"/>
    </location>
</feature>
<protein>
    <recommendedName>
        <fullName evidence="4">Outer membrane protein beta-barrel domain-containing protein</fullName>
    </recommendedName>
</protein>
<dbReference type="eggNOG" id="ENOG5033YAA">
    <property type="taxonomic scope" value="Bacteria"/>
</dbReference>
<feature type="signal peptide" evidence="1">
    <location>
        <begin position="1"/>
        <end position="21"/>
    </location>
</feature>
<proteinExistence type="predicted"/>
<evidence type="ECO:0000313" key="2">
    <source>
        <dbReference type="EMBL" id="ACF11658.1"/>
    </source>
</evidence>
<dbReference type="Proteomes" id="UP000008811">
    <property type="component" value="Chromosome"/>
</dbReference>
<dbReference type="EMBL" id="CP001099">
    <property type="protein sequence ID" value="ACF11658.1"/>
    <property type="molecule type" value="Genomic_DNA"/>
</dbReference>
<dbReference type="InterPro" id="IPR011250">
    <property type="entry name" value="OMP/PagP_B-barrel"/>
</dbReference>
<dbReference type="RefSeq" id="WP_012502491.1">
    <property type="nucleotide sequence ID" value="NC_011027.1"/>
</dbReference>
<keyword evidence="3" id="KW-1185">Reference proteome</keyword>
<evidence type="ECO:0008006" key="4">
    <source>
        <dbReference type="Google" id="ProtNLM"/>
    </source>
</evidence>